<sequence>MKGRKRKLESERKRRRKTAAYTASPADRAGRKRSKYARKHDYLARVQLWGFQVPEPKPWKGGNT</sequence>
<feature type="region of interest" description="Disordered" evidence="1">
    <location>
        <begin position="1"/>
        <end position="35"/>
    </location>
</feature>
<dbReference type="EMBL" id="MT141963">
    <property type="protein sequence ID" value="QJA72580.1"/>
    <property type="molecule type" value="Genomic_DNA"/>
</dbReference>
<proteinExistence type="predicted"/>
<organism evidence="2">
    <name type="scientific">viral metagenome</name>
    <dbReference type="NCBI Taxonomy" id="1070528"/>
    <lineage>
        <taxon>unclassified sequences</taxon>
        <taxon>metagenomes</taxon>
        <taxon>organismal metagenomes</taxon>
    </lineage>
</organism>
<name>A0A6M3JRP2_9ZZZZ</name>
<evidence type="ECO:0000313" key="2">
    <source>
        <dbReference type="EMBL" id="QJA72580.1"/>
    </source>
</evidence>
<accession>A0A6M3JRP2</accession>
<dbReference type="AlphaFoldDB" id="A0A6M3JRP2"/>
<evidence type="ECO:0000256" key="1">
    <source>
        <dbReference type="SAM" id="MobiDB-lite"/>
    </source>
</evidence>
<gene>
    <name evidence="2" type="ORF">MM415A02707_0002</name>
</gene>
<reference evidence="2" key="1">
    <citation type="submission" date="2020-03" db="EMBL/GenBank/DDBJ databases">
        <title>The deep terrestrial virosphere.</title>
        <authorList>
            <person name="Holmfeldt K."/>
            <person name="Nilsson E."/>
            <person name="Simone D."/>
            <person name="Lopez-Fernandez M."/>
            <person name="Wu X."/>
            <person name="de Brujin I."/>
            <person name="Lundin D."/>
            <person name="Andersson A."/>
            <person name="Bertilsson S."/>
            <person name="Dopson M."/>
        </authorList>
    </citation>
    <scope>NUCLEOTIDE SEQUENCE</scope>
    <source>
        <strain evidence="2">MM415A02707</strain>
    </source>
</reference>
<feature type="compositionally biased region" description="Basic residues" evidence="1">
    <location>
        <begin position="1"/>
        <end position="18"/>
    </location>
</feature>
<protein>
    <submittedName>
        <fullName evidence="2">Uncharacterized protein</fullName>
    </submittedName>
</protein>